<keyword evidence="2" id="KW-1185">Reference proteome</keyword>
<dbReference type="EMBL" id="OR575930">
    <property type="protein sequence ID" value="WOZ57542.1"/>
    <property type="molecule type" value="Genomic_DNA"/>
</dbReference>
<dbReference type="Proteomes" id="UP001305174">
    <property type="component" value="Segment"/>
</dbReference>
<evidence type="ECO:0000313" key="2">
    <source>
        <dbReference type="Proteomes" id="UP001305174"/>
    </source>
</evidence>
<evidence type="ECO:0000313" key="1">
    <source>
        <dbReference type="EMBL" id="WOZ57542.1"/>
    </source>
</evidence>
<name>A0AAX4G6N2_9CAUD</name>
<organism evidence="1 2">
    <name type="scientific">Pseudomonas phage vB_PseuGesM_254</name>
    <dbReference type="NCBI Taxonomy" id="3092638"/>
    <lineage>
        <taxon>Viruses</taxon>
        <taxon>Duplodnaviria</taxon>
        <taxon>Heunggongvirae</taxon>
        <taxon>Uroviricota</taxon>
        <taxon>Caudoviricetes</taxon>
        <taxon>Vandenendeviridae</taxon>
        <taxon>Chemalvirus</taxon>
        <taxon>Chemalvirus PseuGes254</taxon>
    </lineage>
</organism>
<accession>A0AAX4G6N2</accession>
<proteinExistence type="predicted"/>
<protein>
    <submittedName>
        <fullName evidence="1">Uncharacterized protein</fullName>
    </submittedName>
</protein>
<reference evidence="2" key="1">
    <citation type="submission" date="2024-05" db="EMBL/GenBank/DDBJ databases">
        <authorList>
            <person name="Tikunov A.Y."/>
            <person name="Morozova V.V."/>
            <person name="Kozlova Y.N."/>
            <person name="Tikunova N.V."/>
            <person name="Babkin I.V."/>
        </authorList>
    </citation>
    <scope>NUCLEOTIDE SEQUENCE [LARGE SCALE GENOMIC DNA]</scope>
</reference>
<sequence length="86" mass="9562">MSKVENLVGIEGSFLESWNGWDDMGFAIQFYDPVFKADSGVPQDVIDRAYAGGSSTIVLDFEHSSMQIYDNEGETIYDVKIKAMIA</sequence>